<dbReference type="OrthoDB" id="1326097at2759"/>
<proteinExistence type="predicted"/>
<gene>
    <name evidence="2" type="ORF">H5410_056920</name>
</gene>
<feature type="region of interest" description="Disordered" evidence="1">
    <location>
        <begin position="63"/>
        <end position="107"/>
    </location>
</feature>
<reference evidence="2 3" key="1">
    <citation type="submission" date="2020-09" db="EMBL/GenBank/DDBJ databases">
        <title>De no assembly of potato wild relative species, Solanum commersonii.</title>
        <authorList>
            <person name="Cho K."/>
        </authorList>
    </citation>
    <scope>NUCLEOTIDE SEQUENCE [LARGE SCALE GENOMIC DNA]</scope>
    <source>
        <strain evidence="2">LZ3.2</strain>
        <tissue evidence="2">Leaf</tissue>
    </source>
</reference>
<comment type="caution">
    <text evidence="2">The sequence shown here is derived from an EMBL/GenBank/DDBJ whole genome shotgun (WGS) entry which is preliminary data.</text>
</comment>
<accession>A0A9J5WMM7</accession>
<dbReference type="AlphaFoldDB" id="A0A9J5WMM7"/>
<organism evidence="2 3">
    <name type="scientific">Solanum commersonii</name>
    <name type="common">Commerson's wild potato</name>
    <name type="synonym">Commerson's nightshade</name>
    <dbReference type="NCBI Taxonomy" id="4109"/>
    <lineage>
        <taxon>Eukaryota</taxon>
        <taxon>Viridiplantae</taxon>
        <taxon>Streptophyta</taxon>
        <taxon>Embryophyta</taxon>
        <taxon>Tracheophyta</taxon>
        <taxon>Spermatophyta</taxon>
        <taxon>Magnoliopsida</taxon>
        <taxon>eudicotyledons</taxon>
        <taxon>Gunneridae</taxon>
        <taxon>Pentapetalae</taxon>
        <taxon>asterids</taxon>
        <taxon>lamiids</taxon>
        <taxon>Solanales</taxon>
        <taxon>Solanaceae</taxon>
        <taxon>Solanoideae</taxon>
        <taxon>Solaneae</taxon>
        <taxon>Solanum</taxon>
    </lineage>
</organism>
<evidence type="ECO:0000256" key="1">
    <source>
        <dbReference type="SAM" id="MobiDB-lite"/>
    </source>
</evidence>
<name>A0A9J5WMM7_SOLCO</name>
<keyword evidence="3" id="KW-1185">Reference proteome</keyword>
<evidence type="ECO:0000313" key="3">
    <source>
        <dbReference type="Proteomes" id="UP000824120"/>
    </source>
</evidence>
<sequence>MDAPGKVAKNSKACPRQLHVANLGELCESYVENDIRKSEYRVVCEVVLESRCEVTMSSTQRLGKEVASSSRKRVRTGTTIPLAPAVPRGQTQRYGAKAVTSEGKKWY</sequence>
<evidence type="ECO:0000313" key="2">
    <source>
        <dbReference type="EMBL" id="KAG5576786.1"/>
    </source>
</evidence>
<dbReference type="EMBL" id="JACXVP010000011">
    <property type="protein sequence ID" value="KAG5576786.1"/>
    <property type="molecule type" value="Genomic_DNA"/>
</dbReference>
<dbReference type="Proteomes" id="UP000824120">
    <property type="component" value="Chromosome 11"/>
</dbReference>
<protein>
    <submittedName>
        <fullName evidence="2">Uncharacterized protein</fullName>
    </submittedName>
</protein>